<proteinExistence type="predicted"/>
<accession>A0A2P1JXU2</accession>
<sequence length="241" mass="28485">MQKGAQVMKYVGDMAARAGQAEQNDQLRKIEEGQLELETTAAQVMREERRGIFSKITFEWAQTDQLTLDQIRVAAEQGFAELFEGALFLVDQLYAELRVPEVNSYDQIKFDDKGRQVWKTDDYGNYIEDWNQLTGEDIEKCLFDLARVRMRVAPMVNNLMLEAMFAKRIYTDAKDEAHLSIIDGTIPDKEARSNRKSRKDNYHAFFRFWLWTQGDVFVKEMDNFQRILERTRDWRVRSQWK</sequence>
<gene>
    <name evidence="1" type="primary">83</name>
    <name evidence="1" type="ORF">SEA_FINCH_83</name>
</gene>
<name>A0A2P1JXU2_9CAUD</name>
<dbReference type="KEGG" id="vg:64766336"/>
<dbReference type="EMBL" id="MG962366">
    <property type="protein sequence ID" value="AVO25176.1"/>
    <property type="molecule type" value="Genomic_DNA"/>
</dbReference>
<organism evidence="1 2">
    <name type="scientific">Rhodococcus phage Finch</name>
    <dbReference type="NCBI Taxonomy" id="2094144"/>
    <lineage>
        <taxon>Viruses</taxon>
        <taxon>Duplodnaviria</taxon>
        <taxon>Heunggongvirae</taxon>
        <taxon>Uroviricota</taxon>
        <taxon>Caudoviricetes</taxon>
        <taxon>Finchvirus</taxon>
        <taxon>Finchvirus finch</taxon>
    </lineage>
</organism>
<keyword evidence="2" id="KW-1185">Reference proteome</keyword>
<protein>
    <submittedName>
        <fullName evidence="1">Uncharacterized protein</fullName>
    </submittedName>
</protein>
<reference evidence="2" key="1">
    <citation type="submission" date="2018-02" db="EMBL/GenBank/DDBJ databases">
        <authorList>
            <person name="Cohen D.B."/>
            <person name="Kent A.D."/>
        </authorList>
    </citation>
    <scope>NUCLEOTIDE SEQUENCE [LARGE SCALE GENOMIC DNA]</scope>
</reference>
<dbReference type="GeneID" id="64766336"/>
<evidence type="ECO:0000313" key="1">
    <source>
        <dbReference type="EMBL" id="AVO25176.1"/>
    </source>
</evidence>
<dbReference type="RefSeq" id="YP_010059105.1">
    <property type="nucleotide sequence ID" value="NC_054724.1"/>
</dbReference>
<evidence type="ECO:0000313" key="2">
    <source>
        <dbReference type="Proteomes" id="UP000241290"/>
    </source>
</evidence>
<dbReference type="Proteomes" id="UP000241290">
    <property type="component" value="Genome"/>
</dbReference>